<dbReference type="PROSITE" id="PS50110">
    <property type="entry name" value="RESPONSE_REGULATORY"/>
    <property type="match status" value="1"/>
</dbReference>
<evidence type="ECO:0000259" key="3">
    <source>
        <dbReference type="PROSITE" id="PS50110"/>
    </source>
</evidence>
<dbReference type="InterPro" id="IPR050595">
    <property type="entry name" value="Bact_response_regulator"/>
</dbReference>
<organism evidence="4 5">
    <name type="scientific">Mucilaginibacter hurinus</name>
    <dbReference type="NCBI Taxonomy" id="2201324"/>
    <lineage>
        <taxon>Bacteria</taxon>
        <taxon>Pseudomonadati</taxon>
        <taxon>Bacteroidota</taxon>
        <taxon>Sphingobacteriia</taxon>
        <taxon>Sphingobacteriales</taxon>
        <taxon>Sphingobacteriaceae</taxon>
        <taxon>Mucilaginibacter</taxon>
    </lineage>
</organism>
<evidence type="ECO:0000313" key="5">
    <source>
        <dbReference type="Proteomes" id="UP000253209"/>
    </source>
</evidence>
<accession>A0A367GR07</accession>
<dbReference type="InterPro" id="IPR011006">
    <property type="entry name" value="CheY-like_superfamily"/>
</dbReference>
<comment type="caution">
    <text evidence="4">The sequence shown here is derived from an EMBL/GenBank/DDBJ whole genome shotgun (WGS) entry which is preliminary data.</text>
</comment>
<evidence type="ECO:0000313" key="4">
    <source>
        <dbReference type="EMBL" id="RCH55306.1"/>
    </source>
</evidence>
<keyword evidence="5" id="KW-1185">Reference proteome</keyword>
<gene>
    <name evidence="4" type="ORF">DJ568_08985</name>
</gene>
<protein>
    <recommendedName>
        <fullName evidence="3">Response regulatory domain-containing protein</fullName>
    </recommendedName>
</protein>
<dbReference type="Gene3D" id="3.40.50.2300">
    <property type="match status" value="1"/>
</dbReference>
<sequence length="123" mass="13862">MHALSMKRVLILSTERSTVHALQSQLSEFELHVLTDHHSFFETVRSYKPDVILIDFLLSEKNGGGICHQLKSDPSTNSYPVVLLSEFTDRPERFGCDAIVMKPFNGIELVQSIYQLLAMPKAG</sequence>
<dbReference type="InterPro" id="IPR001789">
    <property type="entry name" value="Sig_transdc_resp-reg_receiver"/>
</dbReference>
<dbReference type="EMBL" id="QGDC01000004">
    <property type="protein sequence ID" value="RCH55306.1"/>
    <property type="molecule type" value="Genomic_DNA"/>
</dbReference>
<feature type="domain" description="Response regulatory" evidence="3">
    <location>
        <begin position="8"/>
        <end position="117"/>
    </location>
</feature>
<reference evidence="4 5" key="1">
    <citation type="submission" date="2018-05" db="EMBL/GenBank/DDBJ databases">
        <title>Mucilaginibacter hurinus sp. nov., isolated from briquette warehouse soil.</title>
        <authorList>
            <person name="Choi L."/>
        </authorList>
    </citation>
    <scope>NUCLEOTIDE SEQUENCE [LARGE SCALE GENOMIC DNA]</scope>
    <source>
        <strain evidence="4 5">ZR32</strain>
    </source>
</reference>
<dbReference type="GO" id="GO:0000160">
    <property type="term" value="P:phosphorelay signal transduction system"/>
    <property type="evidence" value="ECO:0007669"/>
    <property type="project" value="InterPro"/>
</dbReference>
<dbReference type="PANTHER" id="PTHR44591:SF3">
    <property type="entry name" value="RESPONSE REGULATORY DOMAIN-CONTAINING PROTEIN"/>
    <property type="match status" value="1"/>
</dbReference>
<dbReference type="AlphaFoldDB" id="A0A367GR07"/>
<evidence type="ECO:0000256" key="2">
    <source>
        <dbReference type="PROSITE-ProRule" id="PRU00169"/>
    </source>
</evidence>
<evidence type="ECO:0000256" key="1">
    <source>
        <dbReference type="ARBA" id="ARBA00022553"/>
    </source>
</evidence>
<dbReference type="SMART" id="SM00448">
    <property type="entry name" value="REC"/>
    <property type="match status" value="1"/>
</dbReference>
<dbReference type="SUPFAM" id="SSF52172">
    <property type="entry name" value="CheY-like"/>
    <property type="match status" value="1"/>
</dbReference>
<name>A0A367GR07_9SPHI</name>
<proteinExistence type="predicted"/>
<keyword evidence="1 2" id="KW-0597">Phosphoprotein</keyword>
<feature type="modified residue" description="4-aspartylphosphate" evidence="2">
    <location>
        <position position="55"/>
    </location>
</feature>
<dbReference type="Pfam" id="PF00072">
    <property type="entry name" value="Response_reg"/>
    <property type="match status" value="1"/>
</dbReference>
<dbReference type="PANTHER" id="PTHR44591">
    <property type="entry name" value="STRESS RESPONSE REGULATOR PROTEIN 1"/>
    <property type="match status" value="1"/>
</dbReference>
<dbReference type="Proteomes" id="UP000253209">
    <property type="component" value="Unassembled WGS sequence"/>
</dbReference>